<dbReference type="PANTHER" id="PTHR30055:SF234">
    <property type="entry name" value="HTH-TYPE TRANSCRIPTIONAL REGULATOR BETI"/>
    <property type="match status" value="1"/>
</dbReference>
<dbReference type="Gene3D" id="1.10.357.10">
    <property type="entry name" value="Tetracycline Repressor, domain 2"/>
    <property type="match status" value="1"/>
</dbReference>
<dbReference type="InterPro" id="IPR036271">
    <property type="entry name" value="Tet_transcr_reg_TetR-rel_C_sf"/>
</dbReference>
<reference evidence="6" key="1">
    <citation type="journal article" date="2014" name="Int. J. Syst. Evol. Microbiol.">
        <title>Complete genome sequence of Corynebacterium casei LMG S-19264T (=DSM 44701T), isolated from a smear-ripened cheese.</title>
        <authorList>
            <consortium name="US DOE Joint Genome Institute (JGI-PGF)"/>
            <person name="Walter F."/>
            <person name="Albersmeier A."/>
            <person name="Kalinowski J."/>
            <person name="Ruckert C."/>
        </authorList>
    </citation>
    <scope>NUCLEOTIDE SEQUENCE</scope>
    <source>
        <strain evidence="6">JCM 19831</strain>
    </source>
</reference>
<evidence type="ECO:0000313" key="6">
    <source>
        <dbReference type="EMBL" id="GGM54829.1"/>
    </source>
</evidence>
<proteinExistence type="predicted"/>
<evidence type="ECO:0000256" key="2">
    <source>
        <dbReference type="ARBA" id="ARBA00023125"/>
    </source>
</evidence>
<evidence type="ECO:0000256" key="1">
    <source>
        <dbReference type="ARBA" id="ARBA00023015"/>
    </source>
</evidence>
<accession>A0A917X1Y5</accession>
<feature type="DNA-binding region" description="H-T-H motif" evidence="4">
    <location>
        <begin position="36"/>
        <end position="55"/>
    </location>
</feature>
<dbReference type="InterPro" id="IPR001647">
    <property type="entry name" value="HTH_TetR"/>
</dbReference>
<dbReference type="PROSITE" id="PS01081">
    <property type="entry name" value="HTH_TETR_1"/>
    <property type="match status" value="1"/>
</dbReference>
<dbReference type="Pfam" id="PF00440">
    <property type="entry name" value="TetR_N"/>
    <property type="match status" value="1"/>
</dbReference>
<dbReference type="PANTHER" id="PTHR30055">
    <property type="entry name" value="HTH-TYPE TRANSCRIPTIONAL REGULATOR RUTR"/>
    <property type="match status" value="1"/>
</dbReference>
<gene>
    <name evidence="6" type="ORF">GCM10007977_065620</name>
</gene>
<keyword evidence="1" id="KW-0805">Transcription regulation</keyword>
<evidence type="ECO:0000256" key="4">
    <source>
        <dbReference type="PROSITE-ProRule" id="PRU00335"/>
    </source>
</evidence>
<dbReference type="Proteomes" id="UP000642070">
    <property type="component" value="Unassembled WGS sequence"/>
</dbReference>
<dbReference type="InterPro" id="IPR009057">
    <property type="entry name" value="Homeodomain-like_sf"/>
</dbReference>
<comment type="caution">
    <text evidence="6">The sequence shown here is derived from an EMBL/GenBank/DDBJ whole genome shotgun (WGS) entry which is preliminary data.</text>
</comment>
<dbReference type="InterPro" id="IPR041678">
    <property type="entry name" value="TetR_C_16"/>
</dbReference>
<evidence type="ECO:0000313" key="7">
    <source>
        <dbReference type="Proteomes" id="UP000642070"/>
    </source>
</evidence>
<sequence>MTPTAEPRRRDAAATRLLLLRAARRRFAGTGYAATTVREVADDAGVNVALISRYFESKEGLFAACLADAVAELRRTTGEITFAELPEAIAARVADAGPDGRPSEVLMLLLRSSGDERADAIRRRVLRSYAERLVAAAGGDQGDDDAVLRAELLLAASMGVVLFRSSGLEPLAAAGPADLVGPLRALVGALLTPRSAG</sequence>
<dbReference type="GO" id="GO:0003700">
    <property type="term" value="F:DNA-binding transcription factor activity"/>
    <property type="evidence" value="ECO:0007669"/>
    <property type="project" value="TreeGrafter"/>
</dbReference>
<dbReference type="Pfam" id="PF17920">
    <property type="entry name" value="TetR_C_16"/>
    <property type="match status" value="1"/>
</dbReference>
<dbReference type="SUPFAM" id="SSF46689">
    <property type="entry name" value="Homeodomain-like"/>
    <property type="match status" value="1"/>
</dbReference>
<keyword evidence="2 4" id="KW-0238">DNA-binding</keyword>
<dbReference type="InterPro" id="IPR050109">
    <property type="entry name" value="HTH-type_TetR-like_transc_reg"/>
</dbReference>
<dbReference type="AlphaFoldDB" id="A0A917X1Y5"/>
<dbReference type="GO" id="GO:0000976">
    <property type="term" value="F:transcription cis-regulatory region binding"/>
    <property type="evidence" value="ECO:0007669"/>
    <property type="project" value="TreeGrafter"/>
</dbReference>
<feature type="domain" description="HTH tetR-type" evidence="5">
    <location>
        <begin position="13"/>
        <end position="73"/>
    </location>
</feature>
<organism evidence="6 7">
    <name type="scientific">Dactylosporangium sucinum</name>
    <dbReference type="NCBI Taxonomy" id="1424081"/>
    <lineage>
        <taxon>Bacteria</taxon>
        <taxon>Bacillati</taxon>
        <taxon>Actinomycetota</taxon>
        <taxon>Actinomycetes</taxon>
        <taxon>Micromonosporales</taxon>
        <taxon>Micromonosporaceae</taxon>
        <taxon>Dactylosporangium</taxon>
    </lineage>
</organism>
<protein>
    <submittedName>
        <fullName evidence="6">TetR family transcriptional regulator</fullName>
    </submittedName>
</protein>
<keyword evidence="7" id="KW-1185">Reference proteome</keyword>
<keyword evidence="3" id="KW-0804">Transcription</keyword>
<reference evidence="6" key="2">
    <citation type="submission" date="2020-09" db="EMBL/GenBank/DDBJ databases">
        <authorList>
            <person name="Sun Q."/>
            <person name="Ohkuma M."/>
        </authorList>
    </citation>
    <scope>NUCLEOTIDE SEQUENCE</scope>
    <source>
        <strain evidence="6">JCM 19831</strain>
    </source>
</reference>
<dbReference type="PRINTS" id="PR00455">
    <property type="entry name" value="HTHTETR"/>
</dbReference>
<evidence type="ECO:0000256" key="3">
    <source>
        <dbReference type="ARBA" id="ARBA00023163"/>
    </source>
</evidence>
<evidence type="ECO:0000259" key="5">
    <source>
        <dbReference type="PROSITE" id="PS50977"/>
    </source>
</evidence>
<name>A0A917X1Y5_9ACTN</name>
<dbReference type="PROSITE" id="PS50977">
    <property type="entry name" value="HTH_TETR_2"/>
    <property type="match status" value="1"/>
</dbReference>
<dbReference type="EMBL" id="BMPI01000037">
    <property type="protein sequence ID" value="GGM54829.1"/>
    <property type="molecule type" value="Genomic_DNA"/>
</dbReference>
<dbReference type="InterPro" id="IPR023772">
    <property type="entry name" value="DNA-bd_HTH_TetR-type_CS"/>
</dbReference>
<dbReference type="SUPFAM" id="SSF48498">
    <property type="entry name" value="Tetracyclin repressor-like, C-terminal domain"/>
    <property type="match status" value="1"/>
</dbReference>
<dbReference type="RefSeq" id="WP_229836031.1">
    <property type="nucleotide sequence ID" value="NZ_BMPI01000037.1"/>
</dbReference>